<accession>A0AAU2A625</accession>
<gene>
    <name evidence="4" type="ORF">OHA22_33750</name>
</gene>
<feature type="domain" description="DUF4394" evidence="3">
    <location>
        <begin position="59"/>
        <end position="299"/>
    </location>
</feature>
<sequence length="305" mass="30895">MRKQAVIGVATMALAIGVVGCEAADEAASSSDVGVQSAGVSGQATGGRLTAVGLTADQRLVTFRVDRPGRAVPLGKVNGLHGDTRLIGIDYRVQNNKLYGVGDRGGIYTVREIGAKATKVSQLSVPLQGSNFGVDFNPAANRLRVISDTGQNLRHNIDDPAGAPAAGTTATDGVLTNPPVPPATSGATATGVTAAAYTNNDLDATTATTLFDVDTVNDQVSIQSPANAGNLAPTGKLGVDAAPAGAGFDIYSSTRSGTNTGYAVLRVGGAQRLYQVNLLGGAVQRLGTFDAGRPVVDLALPLRQG</sequence>
<evidence type="ECO:0000256" key="2">
    <source>
        <dbReference type="SAM" id="SignalP"/>
    </source>
</evidence>
<reference evidence="4" key="1">
    <citation type="submission" date="2022-10" db="EMBL/GenBank/DDBJ databases">
        <title>The complete genomes of actinobacterial strains from the NBC collection.</title>
        <authorList>
            <person name="Joergensen T.S."/>
            <person name="Alvarez Arevalo M."/>
            <person name="Sterndorff E.B."/>
            <person name="Faurdal D."/>
            <person name="Vuksanovic O."/>
            <person name="Mourched A.-S."/>
            <person name="Charusanti P."/>
            <person name="Shaw S."/>
            <person name="Blin K."/>
            <person name="Weber T."/>
        </authorList>
    </citation>
    <scope>NUCLEOTIDE SEQUENCE</scope>
    <source>
        <strain evidence="4">NBC_00093</strain>
    </source>
</reference>
<feature type="signal peptide" evidence="2">
    <location>
        <begin position="1"/>
        <end position="23"/>
    </location>
</feature>
<dbReference type="InterPro" id="IPR025507">
    <property type="entry name" value="DUF4394"/>
</dbReference>
<feature type="chain" id="PRO_5043681768" evidence="2">
    <location>
        <begin position="24"/>
        <end position="305"/>
    </location>
</feature>
<keyword evidence="2" id="KW-0732">Signal</keyword>
<dbReference type="PROSITE" id="PS51257">
    <property type="entry name" value="PROKAR_LIPOPROTEIN"/>
    <property type="match status" value="1"/>
</dbReference>
<evidence type="ECO:0000313" key="4">
    <source>
        <dbReference type="EMBL" id="WTT20144.1"/>
    </source>
</evidence>
<dbReference type="EMBL" id="CP108222">
    <property type="protein sequence ID" value="WTT20144.1"/>
    <property type="molecule type" value="Genomic_DNA"/>
</dbReference>
<dbReference type="Pfam" id="PF14339">
    <property type="entry name" value="DUF4394"/>
    <property type="match status" value="1"/>
</dbReference>
<dbReference type="AlphaFoldDB" id="A0AAU2A625"/>
<feature type="region of interest" description="Disordered" evidence="1">
    <location>
        <begin position="156"/>
        <end position="187"/>
    </location>
</feature>
<proteinExistence type="predicted"/>
<feature type="compositionally biased region" description="Low complexity" evidence="1">
    <location>
        <begin position="159"/>
        <end position="173"/>
    </location>
</feature>
<protein>
    <submittedName>
        <fullName evidence="4">DUF4394 domain-containing protein</fullName>
    </submittedName>
</protein>
<name>A0AAU2A625_9ACTN</name>
<evidence type="ECO:0000256" key="1">
    <source>
        <dbReference type="SAM" id="MobiDB-lite"/>
    </source>
</evidence>
<organism evidence="4">
    <name type="scientific">Streptomyces sp. NBC_00093</name>
    <dbReference type="NCBI Taxonomy" id="2975649"/>
    <lineage>
        <taxon>Bacteria</taxon>
        <taxon>Bacillati</taxon>
        <taxon>Actinomycetota</taxon>
        <taxon>Actinomycetes</taxon>
        <taxon>Kitasatosporales</taxon>
        <taxon>Streptomycetaceae</taxon>
        <taxon>Streptomyces</taxon>
    </lineage>
</organism>
<evidence type="ECO:0000259" key="3">
    <source>
        <dbReference type="Pfam" id="PF14339"/>
    </source>
</evidence>